<proteinExistence type="predicted"/>
<dbReference type="SUPFAM" id="SSF55785">
    <property type="entry name" value="PYP-like sensor domain (PAS domain)"/>
    <property type="match status" value="1"/>
</dbReference>
<dbReference type="PROSITE" id="PS50112">
    <property type="entry name" value="PAS"/>
    <property type="match status" value="1"/>
</dbReference>
<name>A0A1S9P7M5_9SPHI</name>
<keyword evidence="1" id="KW-1133">Transmembrane helix</keyword>
<reference evidence="3 4" key="1">
    <citation type="submission" date="2016-07" db="EMBL/GenBank/DDBJ databases">
        <title>Genomic analysis of zinc-resistant bacterium Mucilaginibacter pedocola TBZ30.</title>
        <authorList>
            <person name="Huang J."/>
            <person name="Tang J."/>
        </authorList>
    </citation>
    <scope>NUCLEOTIDE SEQUENCE [LARGE SCALE GENOMIC DNA]</scope>
    <source>
        <strain evidence="3 4">TBZ30</strain>
    </source>
</reference>
<evidence type="ECO:0000256" key="1">
    <source>
        <dbReference type="SAM" id="Phobius"/>
    </source>
</evidence>
<evidence type="ECO:0000259" key="2">
    <source>
        <dbReference type="PROSITE" id="PS50112"/>
    </source>
</evidence>
<feature type="transmembrane region" description="Helical" evidence="1">
    <location>
        <begin position="39"/>
        <end position="60"/>
    </location>
</feature>
<dbReference type="EMBL" id="MBTF01000037">
    <property type="protein sequence ID" value="OOQ56952.1"/>
    <property type="molecule type" value="Genomic_DNA"/>
</dbReference>
<dbReference type="STRING" id="1792845.BC343_15525"/>
<feature type="transmembrane region" description="Helical" evidence="1">
    <location>
        <begin position="145"/>
        <end position="165"/>
    </location>
</feature>
<dbReference type="OrthoDB" id="6231665at2"/>
<dbReference type="Pfam" id="PF20969">
    <property type="entry name" value="MASE11"/>
    <property type="match status" value="1"/>
</dbReference>
<dbReference type="RefSeq" id="WP_078350822.1">
    <property type="nucleotide sequence ID" value="NZ_MBTF01000037.1"/>
</dbReference>
<dbReference type="Proteomes" id="UP000189739">
    <property type="component" value="Unassembled WGS sequence"/>
</dbReference>
<feature type="transmembrane region" description="Helical" evidence="1">
    <location>
        <begin position="66"/>
        <end position="85"/>
    </location>
</feature>
<evidence type="ECO:0000313" key="3">
    <source>
        <dbReference type="EMBL" id="OOQ56952.1"/>
    </source>
</evidence>
<keyword evidence="4" id="KW-1185">Reference proteome</keyword>
<dbReference type="InterPro" id="IPR035965">
    <property type="entry name" value="PAS-like_dom_sf"/>
</dbReference>
<feature type="domain" description="PAS" evidence="2">
    <location>
        <begin position="233"/>
        <end position="293"/>
    </location>
</feature>
<dbReference type="NCBIfam" id="TIGR00229">
    <property type="entry name" value="sensory_box"/>
    <property type="match status" value="1"/>
</dbReference>
<feature type="transmembrane region" description="Helical" evidence="1">
    <location>
        <begin position="177"/>
        <end position="199"/>
    </location>
</feature>
<evidence type="ECO:0000313" key="4">
    <source>
        <dbReference type="Proteomes" id="UP000189739"/>
    </source>
</evidence>
<organism evidence="3 4">
    <name type="scientific">Mucilaginibacter pedocola</name>
    <dbReference type="NCBI Taxonomy" id="1792845"/>
    <lineage>
        <taxon>Bacteria</taxon>
        <taxon>Pseudomonadati</taxon>
        <taxon>Bacteroidota</taxon>
        <taxon>Sphingobacteriia</taxon>
        <taxon>Sphingobacteriales</taxon>
        <taxon>Sphingobacteriaceae</taxon>
        <taxon>Mucilaginibacter</taxon>
    </lineage>
</organism>
<gene>
    <name evidence="3" type="ORF">BC343_15525</name>
</gene>
<sequence>MTFSFRNQFRNYYTAFVGKRILQDTVSGQRDLSYWQNRLFTTAIFFALPVSLFALIPSVILELQEGHTYIVAVNFFALGSVAFFATTTKISIHLRKMFIAGVIVCFAIVAMAFMGSFTMGCIYLFPLSIYVALQFSSRLAYGTVALNFAICSFFALVIWLRPFNLPELFKNVSLNHWLIYSVNFVFMDLVVVILIRQLLTGLERTMVKENSLYRNLQKEWHEKQVSSELLKESEAHYRTLFFQSPLPKWILDSESLAFLQVNNAALNAYGYTEEEFLQMKLQDIHLQGQLPEF</sequence>
<feature type="transmembrane region" description="Helical" evidence="1">
    <location>
        <begin position="97"/>
        <end position="125"/>
    </location>
</feature>
<keyword evidence="1" id="KW-0812">Transmembrane</keyword>
<keyword evidence="1" id="KW-0472">Membrane</keyword>
<dbReference type="InterPro" id="IPR000014">
    <property type="entry name" value="PAS"/>
</dbReference>
<comment type="caution">
    <text evidence="3">The sequence shown here is derived from an EMBL/GenBank/DDBJ whole genome shotgun (WGS) entry which is preliminary data.</text>
</comment>
<protein>
    <recommendedName>
        <fullName evidence="2">PAS domain-containing protein</fullName>
    </recommendedName>
</protein>
<dbReference type="AlphaFoldDB" id="A0A1S9P7M5"/>
<dbReference type="InterPro" id="IPR048437">
    <property type="entry name" value="MASE11"/>
</dbReference>
<dbReference type="Gene3D" id="3.30.450.20">
    <property type="entry name" value="PAS domain"/>
    <property type="match status" value="1"/>
</dbReference>
<accession>A0A1S9P7M5</accession>